<dbReference type="Pfam" id="PF13041">
    <property type="entry name" value="PPR_2"/>
    <property type="match status" value="3"/>
</dbReference>
<evidence type="ECO:0000313" key="4">
    <source>
        <dbReference type="Proteomes" id="UP001189624"/>
    </source>
</evidence>
<evidence type="ECO:0000256" key="2">
    <source>
        <dbReference type="PROSITE-ProRule" id="PRU00708"/>
    </source>
</evidence>
<dbReference type="InterPro" id="IPR002885">
    <property type="entry name" value="PPR_rpt"/>
</dbReference>
<dbReference type="FunFam" id="1.25.40.10:FF:001488">
    <property type="entry name" value="pentatricopeptide repeat-containing protein At2g13600-like"/>
    <property type="match status" value="1"/>
</dbReference>
<feature type="repeat" description="PPR" evidence="2">
    <location>
        <begin position="216"/>
        <end position="251"/>
    </location>
</feature>
<dbReference type="Gramene" id="rna-AYBTSS11_LOCUS9083">
    <property type="protein sequence ID" value="CAJ1939359.1"/>
    <property type="gene ID" value="gene-AYBTSS11_LOCUS9083"/>
</dbReference>
<feature type="repeat" description="PPR" evidence="2">
    <location>
        <begin position="514"/>
        <end position="548"/>
    </location>
</feature>
<accession>A0AA86VXE2</accession>
<evidence type="ECO:0008006" key="5">
    <source>
        <dbReference type="Google" id="ProtNLM"/>
    </source>
</evidence>
<dbReference type="GO" id="GO:0009451">
    <property type="term" value="P:RNA modification"/>
    <property type="evidence" value="ECO:0007669"/>
    <property type="project" value="InterPro"/>
</dbReference>
<dbReference type="PANTHER" id="PTHR47926">
    <property type="entry name" value="PENTATRICOPEPTIDE REPEAT-CONTAINING PROTEIN"/>
    <property type="match status" value="1"/>
</dbReference>
<name>A0AA86VXE2_9FABA</name>
<feature type="repeat" description="PPR" evidence="2">
    <location>
        <begin position="84"/>
        <end position="118"/>
    </location>
</feature>
<dbReference type="EMBL" id="OY731400">
    <property type="protein sequence ID" value="CAJ1939359.1"/>
    <property type="molecule type" value="Genomic_DNA"/>
</dbReference>
<organism evidence="3 4">
    <name type="scientific">Sphenostylis stenocarpa</name>
    <dbReference type="NCBI Taxonomy" id="92480"/>
    <lineage>
        <taxon>Eukaryota</taxon>
        <taxon>Viridiplantae</taxon>
        <taxon>Streptophyta</taxon>
        <taxon>Embryophyta</taxon>
        <taxon>Tracheophyta</taxon>
        <taxon>Spermatophyta</taxon>
        <taxon>Magnoliopsida</taxon>
        <taxon>eudicotyledons</taxon>
        <taxon>Gunneridae</taxon>
        <taxon>Pentapetalae</taxon>
        <taxon>rosids</taxon>
        <taxon>fabids</taxon>
        <taxon>Fabales</taxon>
        <taxon>Fabaceae</taxon>
        <taxon>Papilionoideae</taxon>
        <taxon>50 kb inversion clade</taxon>
        <taxon>NPAAA clade</taxon>
        <taxon>indigoferoid/millettioid clade</taxon>
        <taxon>Phaseoleae</taxon>
        <taxon>Sphenostylis</taxon>
    </lineage>
</organism>
<dbReference type="Pfam" id="PF20431">
    <property type="entry name" value="E_motif"/>
    <property type="match status" value="1"/>
</dbReference>
<sequence>MSECLCLLFHFHTTTMFIRVYFVATWKRSRWKRKERFRLFTTQLQASEPRVGYLISNNISIAQQFKMGNLEEARHLFDQMPHRTVSSWNTMISGYSQWGRYPEALTLVYLMHRSHVTLNEVSFSAVLSVCARSGSLLLGKQMHSLLLKSGYERFGLVGSALLYFCLHCCGIRESEVVFEELRDGNQVLWSLMLAGYVQRDMMDDAMNMFDKMPARDVVAWTTLISGYAKREGGCERALDLFRCMRSSAVVPNEFTLDCVVRVCARLGVLCVGKVVHGLCIKGGFDFDNSIGGALTEFYCDCEAIDDAKRVYESMGGEACLNVANSLIGGLISKGRIQEAEFVFYELRDTNPVSFNLMIKGYAMSGQFLKSKRLFEKMSPKNLTSLNTMISVYSKNGELDEAVKLFEKTKGERNYVTWNSMMSGYIINGQHKNALNLYVAMRRLSIDYSRSTFSVLFRACSCLCSFRQGQLLHAHLIKTPFQVNVFVGTALVDFYSKCGHLADAQSSFISIFSPNVAAWTALINGYAYHGLGSEAVLLFRSMLHQGVVPNAATFVGVLSACNHAGLVGEGLRIFHSMQRYYGVTPTIEHYTCVVDLLGRSGHIKEAEEVIIKMPIEADAIIWGALLNASWFWKDMEVGERAAEKLFSLDPNPIFALVVLSNMYAILGRWGQKIKLRKRLQSLELRKDPGCSWIELNNNIHLFSVEDKTHPYSDVIYATVEHITATINSIIPFNYLHSSNTG</sequence>
<dbReference type="FunFam" id="1.25.40.10:FF:001215">
    <property type="entry name" value="Pentatricopeptide repeat-containing protein"/>
    <property type="match status" value="1"/>
</dbReference>
<protein>
    <recommendedName>
        <fullName evidence="5">Pentatricopeptide repeat-containing protein</fullName>
    </recommendedName>
</protein>
<dbReference type="PANTHER" id="PTHR47926:SF347">
    <property type="entry name" value="PENTATRICOPEPTIDE REPEAT-CONTAINING PROTEIN"/>
    <property type="match status" value="1"/>
</dbReference>
<dbReference type="Pfam" id="PF01535">
    <property type="entry name" value="PPR"/>
    <property type="match status" value="5"/>
</dbReference>
<proteinExistence type="predicted"/>
<feature type="repeat" description="PPR" evidence="2">
    <location>
        <begin position="350"/>
        <end position="384"/>
    </location>
</feature>
<dbReference type="FunFam" id="1.25.40.10:FF:001365">
    <property type="entry name" value="Pentatricopeptide repeat-containing protein At1g25360"/>
    <property type="match status" value="1"/>
</dbReference>
<dbReference type="AlphaFoldDB" id="A0AA86VXE2"/>
<evidence type="ECO:0000313" key="3">
    <source>
        <dbReference type="EMBL" id="CAJ1939359.1"/>
    </source>
</evidence>
<dbReference type="NCBIfam" id="TIGR00756">
    <property type="entry name" value="PPR"/>
    <property type="match status" value="6"/>
</dbReference>
<feature type="repeat" description="PPR" evidence="2">
    <location>
        <begin position="185"/>
        <end position="215"/>
    </location>
</feature>
<dbReference type="PROSITE" id="PS51375">
    <property type="entry name" value="PPR"/>
    <property type="match status" value="6"/>
</dbReference>
<dbReference type="GO" id="GO:0003723">
    <property type="term" value="F:RNA binding"/>
    <property type="evidence" value="ECO:0007669"/>
    <property type="project" value="InterPro"/>
</dbReference>
<dbReference type="InterPro" id="IPR046960">
    <property type="entry name" value="PPR_At4g14850-like_plant"/>
</dbReference>
<evidence type="ECO:0000256" key="1">
    <source>
        <dbReference type="ARBA" id="ARBA00022737"/>
    </source>
</evidence>
<dbReference type="InterPro" id="IPR011990">
    <property type="entry name" value="TPR-like_helical_dom_sf"/>
</dbReference>
<dbReference type="InterPro" id="IPR046848">
    <property type="entry name" value="E_motif"/>
</dbReference>
<reference evidence="3" key="1">
    <citation type="submission" date="2023-10" db="EMBL/GenBank/DDBJ databases">
        <authorList>
            <person name="Domelevo Entfellner J.-B."/>
        </authorList>
    </citation>
    <scope>NUCLEOTIDE SEQUENCE</scope>
</reference>
<feature type="repeat" description="PPR" evidence="2">
    <location>
        <begin position="413"/>
        <end position="447"/>
    </location>
</feature>
<dbReference type="Proteomes" id="UP001189624">
    <property type="component" value="Chromosome 3"/>
</dbReference>
<gene>
    <name evidence="3" type="ORF">AYBTSS11_LOCUS9083</name>
</gene>
<keyword evidence="1" id="KW-0677">Repeat</keyword>
<keyword evidence="4" id="KW-1185">Reference proteome</keyword>
<dbReference type="Gene3D" id="1.25.40.10">
    <property type="entry name" value="Tetratricopeptide repeat domain"/>
    <property type="match status" value="5"/>
</dbReference>